<evidence type="ECO:0000313" key="3">
    <source>
        <dbReference type="Proteomes" id="UP000324222"/>
    </source>
</evidence>
<feature type="region of interest" description="Disordered" evidence="1">
    <location>
        <begin position="84"/>
        <end position="104"/>
    </location>
</feature>
<sequence length="157" mass="16126">MVQDDEHLASQQCALSSVERLASSFQGSASVPGGGGGQDKRTDKEGVHFLVPLHQFLSPGPTLQGESPFGPRVLTLEDPIGQSPYSVSMEVTPRSSGFPGEAGPGQPATLLDPSVVSEETLEGSVGPTLVAGSSFPAVSSGPLVGWIQVIFSGELPL</sequence>
<dbReference type="EMBL" id="VSRR010018126">
    <property type="protein sequence ID" value="MPC61007.1"/>
    <property type="molecule type" value="Genomic_DNA"/>
</dbReference>
<organism evidence="2 3">
    <name type="scientific">Portunus trituberculatus</name>
    <name type="common">Swimming crab</name>
    <name type="synonym">Neptunus trituberculatus</name>
    <dbReference type="NCBI Taxonomy" id="210409"/>
    <lineage>
        <taxon>Eukaryota</taxon>
        <taxon>Metazoa</taxon>
        <taxon>Ecdysozoa</taxon>
        <taxon>Arthropoda</taxon>
        <taxon>Crustacea</taxon>
        <taxon>Multicrustacea</taxon>
        <taxon>Malacostraca</taxon>
        <taxon>Eumalacostraca</taxon>
        <taxon>Eucarida</taxon>
        <taxon>Decapoda</taxon>
        <taxon>Pleocyemata</taxon>
        <taxon>Brachyura</taxon>
        <taxon>Eubrachyura</taxon>
        <taxon>Portunoidea</taxon>
        <taxon>Portunidae</taxon>
        <taxon>Portuninae</taxon>
        <taxon>Portunus</taxon>
    </lineage>
</organism>
<protein>
    <submittedName>
        <fullName evidence="2">Uncharacterized protein</fullName>
    </submittedName>
</protein>
<dbReference type="AlphaFoldDB" id="A0A5B7GUY5"/>
<evidence type="ECO:0000313" key="2">
    <source>
        <dbReference type="EMBL" id="MPC61007.1"/>
    </source>
</evidence>
<dbReference type="Proteomes" id="UP000324222">
    <property type="component" value="Unassembled WGS sequence"/>
</dbReference>
<comment type="caution">
    <text evidence="2">The sequence shown here is derived from an EMBL/GenBank/DDBJ whole genome shotgun (WGS) entry which is preliminary data.</text>
</comment>
<reference evidence="2 3" key="1">
    <citation type="submission" date="2019-05" db="EMBL/GenBank/DDBJ databases">
        <title>Another draft genome of Portunus trituberculatus and its Hox gene families provides insights of decapod evolution.</title>
        <authorList>
            <person name="Jeong J.-H."/>
            <person name="Song I."/>
            <person name="Kim S."/>
            <person name="Choi T."/>
            <person name="Kim D."/>
            <person name="Ryu S."/>
            <person name="Kim W."/>
        </authorList>
    </citation>
    <scope>NUCLEOTIDE SEQUENCE [LARGE SCALE GENOMIC DNA]</scope>
    <source>
        <tissue evidence="2">Muscle</tissue>
    </source>
</reference>
<proteinExistence type="predicted"/>
<evidence type="ECO:0000256" key="1">
    <source>
        <dbReference type="SAM" id="MobiDB-lite"/>
    </source>
</evidence>
<feature type="region of interest" description="Disordered" evidence="1">
    <location>
        <begin position="24"/>
        <end position="43"/>
    </location>
</feature>
<keyword evidence="3" id="KW-1185">Reference proteome</keyword>
<gene>
    <name evidence="2" type="ORF">E2C01_055069</name>
</gene>
<accession>A0A5B7GUY5</accession>
<name>A0A5B7GUY5_PORTR</name>